<proteinExistence type="predicted"/>
<sequence>MKSFIDRNPKEKAVEEAFNSLARNGYKSERPDPADRVFSVVERLKRQQAEEKASPNQPEMP</sequence>
<dbReference type="RefSeq" id="WP_054896460.1">
    <property type="nucleotide sequence ID" value="NZ_JAEKCO010000001.1"/>
</dbReference>
<dbReference type="EMBL" id="JANCLL010000018">
    <property type="protein sequence ID" value="MDD1945313.1"/>
    <property type="molecule type" value="Genomic_DNA"/>
</dbReference>
<gene>
    <name evidence="1" type="ORF">NMG11_15905</name>
</gene>
<dbReference type="Proteomes" id="UP001150614">
    <property type="component" value="Unassembled WGS sequence"/>
</dbReference>
<evidence type="ECO:0000313" key="2">
    <source>
        <dbReference type="Proteomes" id="UP001150614"/>
    </source>
</evidence>
<evidence type="ECO:0000313" key="1">
    <source>
        <dbReference type="EMBL" id="MDD1945313.1"/>
    </source>
</evidence>
<name>A0ABT5RJB9_9PSED</name>
<protein>
    <submittedName>
        <fullName evidence="1">Uncharacterized protein</fullName>
    </submittedName>
</protein>
<accession>A0ABT5RJB9</accession>
<reference evidence="1" key="1">
    <citation type="submission" date="2022-07" db="EMBL/GenBank/DDBJ databases">
        <title>Draft genome of Pseudomonas carnis strain LP isolated from cheese.</title>
        <authorList>
            <person name="Wolfe B.E."/>
        </authorList>
    </citation>
    <scope>NUCLEOTIDE SEQUENCE</scope>
    <source>
        <strain evidence="1">LP</strain>
    </source>
</reference>
<comment type="caution">
    <text evidence="1">The sequence shown here is derived from an EMBL/GenBank/DDBJ whole genome shotgun (WGS) entry which is preliminary data.</text>
</comment>
<organism evidence="1 2">
    <name type="scientific">Pseudomonas carnis</name>
    <dbReference type="NCBI Taxonomy" id="2487355"/>
    <lineage>
        <taxon>Bacteria</taxon>
        <taxon>Pseudomonadati</taxon>
        <taxon>Pseudomonadota</taxon>
        <taxon>Gammaproteobacteria</taxon>
        <taxon>Pseudomonadales</taxon>
        <taxon>Pseudomonadaceae</taxon>
        <taxon>Pseudomonas</taxon>
    </lineage>
</organism>
<keyword evidence="2" id="KW-1185">Reference proteome</keyword>